<dbReference type="CDD" id="cd08506">
    <property type="entry name" value="PBP2_clavulanate_OppA2"/>
    <property type="match status" value="1"/>
</dbReference>
<dbReference type="InterPro" id="IPR039424">
    <property type="entry name" value="SBP_5"/>
</dbReference>
<feature type="domain" description="Solute-binding protein family 5" evidence="2">
    <location>
        <begin position="121"/>
        <end position="509"/>
    </location>
</feature>
<dbReference type="GO" id="GO:0015833">
    <property type="term" value="P:peptide transport"/>
    <property type="evidence" value="ECO:0007669"/>
    <property type="project" value="TreeGrafter"/>
</dbReference>
<feature type="signal peptide" evidence="1">
    <location>
        <begin position="1"/>
        <end position="26"/>
    </location>
</feature>
<reference evidence="3 4" key="1">
    <citation type="submission" date="2019-07" db="EMBL/GenBank/DDBJ databases">
        <title>Microbispora hainanensis DSM 45428.</title>
        <authorList>
            <person name="Thawai C."/>
        </authorList>
    </citation>
    <scope>NUCLEOTIDE SEQUENCE [LARGE SCALE GENOMIC DNA]</scope>
    <source>
        <strain evidence="3 4">DSM 45428</strain>
    </source>
</reference>
<dbReference type="GO" id="GO:1904680">
    <property type="term" value="F:peptide transmembrane transporter activity"/>
    <property type="evidence" value="ECO:0007669"/>
    <property type="project" value="TreeGrafter"/>
</dbReference>
<evidence type="ECO:0000313" key="4">
    <source>
        <dbReference type="Proteomes" id="UP000316541"/>
    </source>
</evidence>
<dbReference type="Gene3D" id="3.10.105.10">
    <property type="entry name" value="Dipeptide-binding Protein, Domain 3"/>
    <property type="match status" value="1"/>
</dbReference>
<dbReference type="EMBL" id="VIRM01000003">
    <property type="protein sequence ID" value="TQS23502.1"/>
    <property type="molecule type" value="Genomic_DNA"/>
</dbReference>
<proteinExistence type="predicted"/>
<dbReference type="SUPFAM" id="SSF53850">
    <property type="entry name" value="Periplasmic binding protein-like II"/>
    <property type="match status" value="1"/>
</dbReference>
<dbReference type="InterPro" id="IPR030678">
    <property type="entry name" value="Peptide/Ni-bd"/>
</dbReference>
<gene>
    <name evidence="3" type="ORF">FLX08_03300</name>
</gene>
<dbReference type="AlphaFoldDB" id="A0A544Z4F4"/>
<feature type="chain" id="PRO_5039641621" evidence="1">
    <location>
        <begin position="27"/>
        <end position="597"/>
    </location>
</feature>
<dbReference type="Pfam" id="PF00496">
    <property type="entry name" value="SBP_bac_5"/>
    <property type="match status" value="1"/>
</dbReference>
<accession>A0A544Z4F4</accession>
<dbReference type="PROSITE" id="PS51257">
    <property type="entry name" value="PROKAR_LIPOPROTEIN"/>
    <property type="match status" value="1"/>
</dbReference>
<dbReference type="InterPro" id="IPR000914">
    <property type="entry name" value="SBP_5_dom"/>
</dbReference>
<evidence type="ECO:0000256" key="1">
    <source>
        <dbReference type="SAM" id="SignalP"/>
    </source>
</evidence>
<evidence type="ECO:0000313" key="3">
    <source>
        <dbReference type="EMBL" id="TQS23502.1"/>
    </source>
</evidence>
<dbReference type="Proteomes" id="UP000316541">
    <property type="component" value="Unassembled WGS sequence"/>
</dbReference>
<keyword evidence="1" id="KW-0732">Signal</keyword>
<evidence type="ECO:0000259" key="2">
    <source>
        <dbReference type="Pfam" id="PF00496"/>
    </source>
</evidence>
<dbReference type="GO" id="GO:0043190">
    <property type="term" value="C:ATP-binding cassette (ABC) transporter complex"/>
    <property type="evidence" value="ECO:0007669"/>
    <property type="project" value="InterPro"/>
</dbReference>
<dbReference type="GO" id="GO:0042597">
    <property type="term" value="C:periplasmic space"/>
    <property type="evidence" value="ECO:0007669"/>
    <property type="project" value="UniProtKB-ARBA"/>
</dbReference>
<dbReference type="PANTHER" id="PTHR30290">
    <property type="entry name" value="PERIPLASMIC BINDING COMPONENT OF ABC TRANSPORTER"/>
    <property type="match status" value="1"/>
</dbReference>
<dbReference type="PANTHER" id="PTHR30290:SF83">
    <property type="entry name" value="ABC TRANSPORTER SUBSTRATE-BINDING PROTEIN"/>
    <property type="match status" value="1"/>
</dbReference>
<dbReference type="Gene3D" id="3.40.190.10">
    <property type="entry name" value="Periplasmic binding protein-like II"/>
    <property type="match status" value="1"/>
</dbReference>
<protein>
    <submittedName>
        <fullName evidence="3">ABC transporter substrate-binding protein</fullName>
    </submittedName>
</protein>
<dbReference type="PIRSF" id="PIRSF002741">
    <property type="entry name" value="MppA"/>
    <property type="match status" value="1"/>
</dbReference>
<comment type="caution">
    <text evidence="3">The sequence shown here is derived from an EMBL/GenBank/DDBJ whole genome shotgun (WGS) entry which is preliminary data.</text>
</comment>
<organism evidence="3 4">
    <name type="scientific">Microbispora hainanensis</name>
    <dbReference type="NCBI Taxonomy" id="568844"/>
    <lineage>
        <taxon>Bacteria</taxon>
        <taxon>Bacillati</taxon>
        <taxon>Actinomycetota</taxon>
        <taxon>Actinomycetes</taxon>
        <taxon>Streptosporangiales</taxon>
        <taxon>Streptosporangiaceae</taxon>
        <taxon>Microbispora</taxon>
    </lineage>
</organism>
<name>A0A544Z4F4_9ACTN</name>
<sequence>MRSHSRRIASMTAVLAAGALALAGCAKGGGGGAPQGAAGTSQKPLENKAVSAISVGTAADSTGPAPEVPGAKPGGTVYMIDRDDFSHLDPGRVYVNYNSSVSHLFTRQLTAYKHDDSGDIKLVGDLATDTGTTTDNGKTWKFTLKDGLKWQDGSPITSADIKYSFERLFADFITEGPDYAETWLVPDPKKPFRDQYKGPYDGKELDTIETPDDKTVVFHLNGEHPDFNFTVAMTGYGAVPKAQDTKQKYDKQPFSSGPYKIVSHITDKSLDLERNENWDPKTDPIRHAYPDKFHMEFGLQAQQTTERFMADTGNDKQAFTFHNPVAPERVQEVLGDAELMKRSLQGLTPFTTFYNINTTRVTDVNVRKAIITAWPSKQIQQLQGGEISAGKIATTVMSPTVLGYEQFDLYNKLQKPEGDPEAAKALLAKSGDPNPTVVYAYNQTPVQEKVTVAIKEALTKAGFKVVAKPLNPTTYYDAIGPVDNKFDIYWGGWAADWPTGSTSIQPQYDGRLISDNQPNYTHLNLPEINDAIDKANAISDPTEAGKAWAAIDRQIMDQAAIVPEFYQTYFGLYGSGLGGVKFDPIEGEQSALDIYVK</sequence>